<evidence type="ECO:0000313" key="2">
    <source>
        <dbReference type="Proteomes" id="UP001595868"/>
    </source>
</evidence>
<organism evidence="1 2">
    <name type="scientific">Micromonospora zhanjiangensis</name>
    <dbReference type="NCBI Taxonomy" id="1522057"/>
    <lineage>
        <taxon>Bacteria</taxon>
        <taxon>Bacillati</taxon>
        <taxon>Actinomycetota</taxon>
        <taxon>Actinomycetes</taxon>
        <taxon>Micromonosporales</taxon>
        <taxon>Micromonosporaceae</taxon>
        <taxon>Micromonospora</taxon>
    </lineage>
</organism>
<keyword evidence="2" id="KW-1185">Reference proteome</keyword>
<sequence length="600" mass="64525">MNWFGVYDTAGAAAYPPVLDAVESALSRRATPLLASVAAALAPRWEELGQAREPADPSDADIPDKEEDDAEQRFLLYAAARAISQLGEGHGCAFSIGPGTEHSVQYFATELARLAVETGFVLAFSGRLSTMPGTLVRYVLPLPYRVGPPAATPVSAFGAADRRVLTVLAASKVGVPLAAATSLGLSPHTADLLTTSGPGDASWISLSGGARRRLWAGLRASDRRRCAGELFDAWPPQGWGYLRRAHLAVASGDHGRLRRQHAGLFAGCAIIGRELLQRHTAAIAAVVPVGDPLRTAETGAGTAMAISPGQRIAAHVAAARLAARLQPAERASRETVRHLRRARRLTTDEDSDRQLALTHQLANALAKQRTPAALAEARHLYERALRQTTALTGAVRRARLEIGLLNGLALVEYREGRDQAALDLEERAESLAHYLAEQQEMPSARWAFGLVGPNAAKLLLVRFGDRRRAIGKLATALEMTQSDTRLANKIRRDMARLVFAEEDYAEVVRLLDGVFSSIRPTDFGPAEEFHDRLLLAASQLKQNQTMACRTQLAPLRILAARIGGDTARSALSVLTRALGDAAELRSDPPYVGASLCHADR</sequence>
<evidence type="ECO:0000313" key="1">
    <source>
        <dbReference type="EMBL" id="MFC4110874.1"/>
    </source>
</evidence>
<comment type="caution">
    <text evidence="1">The sequence shown here is derived from an EMBL/GenBank/DDBJ whole genome shotgun (WGS) entry which is preliminary data.</text>
</comment>
<gene>
    <name evidence="1" type="ORF">ACFOX0_33825</name>
</gene>
<dbReference type="EMBL" id="JBHSBN010000075">
    <property type="protein sequence ID" value="MFC4110874.1"/>
    <property type="molecule type" value="Genomic_DNA"/>
</dbReference>
<reference evidence="2" key="1">
    <citation type="journal article" date="2019" name="Int. J. Syst. Evol. Microbiol.">
        <title>The Global Catalogue of Microorganisms (GCM) 10K type strain sequencing project: providing services to taxonomists for standard genome sequencing and annotation.</title>
        <authorList>
            <consortium name="The Broad Institute Genomics Platform"/>
            <consortium name="The Broad Institute Genome Sequencing Center for Infectious Disease"/>
            <person name="Wu L."/>
            <person name="Ma J."/>
        </authorList>
    </citation>
    <scope>NUCLEOTIDE SEQUENCE [LARGE SCALE GENOMIC DNA]</scope>
    <source>
        <strain evidence="2">2902at01</strain>
    </source>
</reference>
<accession>A0ABV8KXM6</accession>
<proteinExistence type="predicted"/>
<protein>
    <submittedName>
        <fullName evidence="1">Tetratricopeptide repeat protein</fullName>
    </submittedName>
</protein>
<dbReference type="RefSeq" id="WP_377553699.1">
    <property type="nucleotide sequence ID" value="NZ_JBHSBN010000075.1"/>
</dbReference>
<name>A0ABV8KXM6_9ACTN</name>
<dbReference type="Proteomes" id="UP001595868">
    <property type="component" value="Unassembled WGS sequence"/>
</dbReference>